<gene>
    <name evidence="1" type="ORF">EB796_013004</name>
</gene>
<comment type="caution">
    <text evidence="1">The sequence shown here is derived from an EMBL/GenBank/DDBJ whole genome shotgun (WGS) entry which is preliminary data.</text>
</comment>
<sequence length="102" mass="11596">MPDEINLKLPAETVEDPTLSVPVDISNNSTMQAPAGDVVNDPDWQVLQRTCQIIPMFHHLPSYCQRMTTTQHLLSTWPAMVFLTEQLKTFLFNSPCKNLLKI</sequence>
<evidence type="ECO:0000313" key="2">
    <source>
        <dbReference type="Proteomes" id="UP000593567"/>
    </source>
</evidence>
<dbReference type="EMBL" id="VXIV02001926">
    <property type="protein sequence ID" value="KAF6028683.1"/>
    <property type="molecule type" value="Genomic_DNA"/>
</dbReference>
<evidence type="ECO:0000313" key="1">
    <source>
        <dbReference type="EMBL" id="KAF6028683.1"/>
    </source>
</evidence>
<dbReference type="AlphaFoldDB" id="A0A7J7JRZ9"/>
<accession>A0A7J7JRZ9</accession>
<keyword evidence="2" id="KW-1185">Reference proteome</keyword>
<reference evidence="1" key="1">
    <citation type="submission" date="2020-06" db="EMBL/GenBank/DDBJ databases">
        <title>Draft genome of Bugula neritina, a colonial animal packing powerful symbionts and potential medicines.</title>
        <authorList>
            <person name="Rayko M."/>
        </authorList>
    </citation>
    <scope>NUCLEOTIDE SEQUENCE [LARGE SCALE GENOMIC DNA]</scope>
    <source>
        <strain evidence="1">Kwan_BN1</strain>
    </source>
</reference>
<proteinExistence type="predicted"/>
<organism evidence="1 2">
    <name type="scientific">Bugula neritina</name>
    <name type="common">Brown bryozoan</name>
    <name type="synonym">Sertularia neritina</name>
    <dbReference type="NCBI Taxonomy" id="10212"/>
    <lineage>
        <taxon>Eukaryota</taxon>
        <taxon>Metazoa</taxon>
        <taxon>Spiralia</taxon>
        <taxon>Lophotrochozoa</taxon>
        <taxon>Bryozoa</taxon>
        <taxon>Gymnolaemata</taxon>
        <taxon>Cheilostomatida</taxon>
        <taxon>Flustrina</taxon>
        <taxon>Buguloidea</taxon>
        <taxon>Bugulidae</taxon>
        <taxon>Bugula</taxon>
    </lineage>
</organism>
<dbReference type="Proteomes" id="UP000593567">
    <property type="component" value="Unassembled WGS sequence"/>
</dbReference>
<name>A0A7J7JRZ9_BUGNE</name>
<protein>
    <submittedName>
        <fullName evidence="1">Uncharacterized protein</fullName>
    </submittedName>
</protein>